<sequence length="285" mass="30469">MPRPSIAWPARSLAVLGIVAVTVGAVGTPATANPLKSADVTVTVEAPRNILPTGGWSSVSAVVRNVGALPARGARVTLTLPVPFQASELSTSSDWDCEFVAPAGADCVYLRELAPRAEAYPVRLTVGLYGGTVGQPLTGRATVSTPREGNTGNNTDDQVFTIVGEGLIQGVFWHDVDADGVRETGEPIVDPTQYSVRSVDDEDGYGWSNSFGPYRIQVPAKRYYVEVQLSKSKWRFTRPNVGSDATDSDLVPYSETTYYQYGRIGPFTVDVNRPTVIDVGLVATS</sequence>
<keyword evidence="2" id="KW-1185">Reference proteome</keyword>
<accession>A0ABU7SC04</accession>
<dbReference type="Proteomes" id="UP001339911">
    <property type="component" value="Unassembled WGS sequence"/>
</dbReference>
<dbReference type="InterPro" id="IPR013783">
    <property type="entry name" value="Ig-like_fold"/>
</dbReference>
<organism evidence="1 2">
    <name type="scientific">Plantactinospora veratri</name>
    <dbReference type="NCBI Taxonomy" id="1436122"/>
    <lineage>
        <taxon>Bacteria</taxon>
        <taxon>Bacillati</taxon>
        <taxon>Actinomycetota</taxon>
        <taxon>Actinomycetes</taxon>
        <taxon>Micromonosporales</taxon>
        <taxon>Micromonosporaceae</taxon>
        <taxon>Plantactinospora</taxon>
    </lineage>
</organism>
<comment type="caution">
    <text evidence="1">The sequence shown here is derived from an EMBL/GenBank/DDBJ whole genome shotgun (WGS) entry which is preliminary data.</text>
</comment>
<dbReference type="SUPFAM" id="SSF117074">
    <property type="entry name" value="Hypothetical protein PA1324"/>
    <property type="match status" value="1"/>
</dbReference>
<reference evidence="1 2" key="1">
    <citation type="submission" date="2024-01" db="EMBL/GenBank/DDBJ databases">
        <title>Genome insights into Plantactinospora veratri sp. nov.</title>
        <authorList>
            <person name="Wang L."/>
        </authorList>
    </citation>
    <scope>NUCLEOTIDE SEQUENCE [LARGE SCALE GENOMIC DNA]</scope>
    <source>
        <strain evidence="1 2">NEAU-FHS4</strain>
    </source>
</reference>
<evidence type="ECO:0000313" key="1">
    <source>
        <dbReference type="EMBL" id="MEE6307473.1"/>
    </source>
</evidence>
<dbReference type="Gene3D" id="2.60.40.10">
    <property type="entry name" value="Immunoglobulins"/>
    <property type="match status" value="1"/>
</dbReference>
<gene>
    <name evidence="1" type="ORF">V1634_11635</name>
</gene>
<dbReference type="EMBL" id="JAZGQL010000007">
    <property type="protein sequence ID" value="MEE6307473.1"/>
    <property type="molecule type" value="Genomic_DNA"/>
</dbReference>
<name>A0ABU7SC04_9ACTN</name>
<evidence type="ECO:0000313" key="2">
    <source>
        <dbReference type="Proteomes" id="UP001339911"/>
    </source>
</evidence>
<proteinExistence type="predicted"/>
<dbReference type="RefSeq" id="WP_331207765.1">
    <property type="nucleotide sequence ID" value="NZ_JAZGQL010000007.1"/>
</dbReference>
<protein>
    <submittedName>
        <fullName evidence="1">Uncharacterized protein</fullName>
    </submittedName>
</protein>